<comment type="caution">
    <text evidence="2">The sequence shown here is derived from an EMBL/GenBank/DDBJ whole genome shotgun (WGS) entry which is preliminary data.</text>
</comment>
<evidence type="ECO:0000313" key="3">
    <source>
        <dbReference type="Proteomes" id="UP001205843"/>
    </source>
</evidence>
<sequence length="204" mass="23193">MPIFEGIAGSPGDLDALNELEGLTSSRLREQAGHIHMLKAEDRRFGPGWSPIMAAICYPRPSRFTDGTFGVYYCADNERTAVVETRYHRERFLAESREAPIAIEMRVYIAEVDGQLLDLRDNRIQSKPYLDPRDWTQGQRLGSQLRAADKDGLVYPSVRDHRGGECAAIMRPPALGPARQGKHFEYRWNGERISDVVEIRRTAY</sequence>
<dbReference type="Pfam" id="PF08808">
    <property type="entry name" value="RES"/>
    <property type="match status" value="1"/>
</dbReference>
<dbReference type="InterPro" id="IPR014914">
    <property type="entry name" value="RES_dom"/>
</dbReference>
<keyword evidence="3" id="KW-1185">Reference proteome</keyword>
<reference evidence="2" key="1">
    <citation type="submission" date="2022-03" db="EMBL/GenBank/DDBJ databases">
        <title>Genomic Encyclopedia of Type Strains, Phase III (KMG-III): the genomes of soil and plant-associated and newly described type strains.</title>
        <authorList>
            <person name="Whitman W."/>
        </authorList>
    </citation>
    <scope>NUCLEOTIDE SEQUENCE</scope>
    <source>
        <strain evidence="2">ANL 6-2</strain>
    </source>
</reference>
<accession>A0AAE3KCF5</accession>
<dbReference type="SMART" id="SM00953">
    <property type="entry name" value="RES"/>
    <property type="match status" value="1"/>
</dbReference>
<dbReference type="Proteomes" id="UP001205843">
    <property type="component" value="Unassembled WGS sequence"/>
</dbReference>
<dbReference type="EMBL" id="JALJXV010000007">
    <property type="protein sequence ID" value="MCP1675754.1"/>
    <property type="molecule type" value="Genomic_DNA"/>
</dbReference>
<feature type="domain" description="RES" evidence="1">
    <location>
        <begin position="54"/>
        <end position="181"/>
    </location>
</feature>
<evidence type="ECO:0000259" key="1">
    <source>
        <dbReference type="SMART" id="SM00953"/>
    </source>
</evidence>
<protein>
    <recommendedName>
        <fullName evidence="1">RES domain-containing protein</fullName>
    </recommendedName>
</protein>
<gene>
    <name evidence="2" type="ORF">J2T57_002909</name>
</gene>
<name>A0AAE3KCF5_9GAMM</name>
<dbReference type="AlphaFoldDB" id="A0AAE3KCF5"/>
<evidence type="ECO:0000313" key="2">
    <source>
        <dbReference type="EMBL" id="MCP1675754.1"/>
    </source>
</evidence>
<organism evidence="2 3">
    <name type="scientific">Natronocella acetinitrilica</name>
    <dbReference type="NCBI Taxonomy" id="414046"/>
    <lineage>
        <taxon>Bacteria</taxon>
        <taxon>Pseudomonadati</taxon>
        <taxon>Pseudomonadota</taxon>
        <taxon>Gammaproteobacteria</taxon>
        <taxon>Chromatiales</taxon>
        <taxon>Ectothiorhodospiraceae</taxon>
        <taxon>Natronocella</taxon>
    </lineage>
</organism>
<proteinExistence type="predicted"/>
<dbReference type="RefSeq" id="WP_253479514.1">
    <property type="nucleotide sequence ID" value="NZ_JALJXV010000007.1"/>
</dbReference>